<evidence type="ECO:0000256" key="1">
    <source>
        <dbReference type="SAM" id="SignalP"/>
    </source>
</evidence>
<organism evidence="2 3">
    <name type="scientific">Trichogramma brassicae</name>
    <dbReference type="NCBI Taxonomy" id="86971"/>
    <lineage>
        <taxon>Eukaryota</taxon>
        <taxon>Metazoa</taxon>
        <taxon>Ecdysozoa</taxon>
        <taxon>Arthropoda</taxon>
        <taxon>Hexapoda</taxon>
        <taxon>Insecta</taxon>
        <taxon>Pterygota</taxon>
        <taxon>Neoptera</taxon>
        <taxon>Endopterygota</taxon>
        <taxon>Hymenoptera</taxon>
        <taxon>Apocrita</taxon>
        <taxon>Proctotrupomorpha</taxon>
        <taxon>Chalcidoidea</taxon>
        <taxon>Trichogrammatidae</taxon>
        <taxon>Trichogramma</taxon>
    </lineage>
</organism>
<feature type="signal peptide" evidence="1">
    <location>
        <begin position="1"/>
        <end position="22"/>
    </location>
</feature>
<evidence type="ECO:0000313" key="3">
    <source>
        <dbReference type="Proteomes" id="UP000479190"/>
    </source>
</evidence>
<evidence type="ECO:0000313" key="2">
    <source>
        <dbReference type="EMBL" id="CAB0028837.1"/>
    </source>
</evidence>
<dbReference type="Proteomes" id="UP000479190">
    <property type="component" value="Unassembled WGS sequence"/>
</dbReference>
<feature type="non-terminal residue" evidence="2">
    <location>
        <position position="111"/>
    </location>
</feature>
<dbReference type="EMBL" id="CADCXV010000203">
    <property type="protein sequence ID" value="CAB0028837.1"/>
    <property type="molecule type" value="Genomic_DNA"/>
</dbReference>
<accession>A0A6H5I2Q7</accession>
<keyword evidence="3" id="KW-1185">Reference proteome</keyword>
<gene>
    <name evidence="2" type="ORF">TBRA_LOCUS958</name>
</gene>
<name>A0A6H5I2Q7_9HYME</name>
<feature type="chain" id="PRO_5026244813" description="Secreted protein" evidence="1">
    <location>
        <begin position="23"/>
        <end position="111"/>
    </location>
</feature>
<sequence length="111" mass="11742">MAKTCRGISLSSLATLSGAVSAVPRQSYVTGLPVPRCMDINSRHSLLHIGTAPIAAMCYLSPSPTHRLAPYFVCVCARIYAGVALRWSSSLTRATEPAPVSLADRTKAAPK</sequence>
<reference evidence="2 3" key="1">
    <citation type="submission" date="2020-02" db="EMBL/GenBank/DDBJ databases">
        <authorList>
            <person name="Ferguson B K."/>
        </authorList>
    </citation>
    <scope>NUCLEOTIDE SEQUENCE [LARGE SCALE GENOMIC DNA]</scope>
</reference>
<proteinExistence type="predicted"/>
<protein>
    <recommendedName>
        <fullName evidence="4">Secreted protein</fullName>
    </recommendedName>
</protein>
<keyword evidence="1" id="KW-0732">Signal</keyword>
<dbReference type="AlphaFoldDB" id="A0A6H5I2Q7"/>
<evidence type="ECO:0008006" key="4">
    <source>
        <dbReference type="Google" id="ProtNLM"/>
    </source>
</evidence>